<organism evidence="3 4">
    <name type="scientific">Ridgeia piscesae</name>
    <name type="common">Tubeworm</name>
    <dbReference type="NCBI Taxonomy" id="27915"/>
    <lineage>
        <taxon>Eukaryota</taxon>
        <taxon>Metazoa</taxon>
        <taxon>Spiralia</taxon>
        <taxon>Lophotrochozoa</taxon>
        <taxon>Annelida</taxon>
        <taxon>Polychaeta</taxon>
        <taxon>Sedentaria</taxon>
        <taxon>Canalipalpata</taxon>
        <taxon>Sabellida</taxon>
        <taxon>Siboglinidae</taxon>
        <taxon>Ridgeia</taxon>
    </lineage>
</organism>
<accession>A0AAD9L093</accession>
<evidence type="ECO:0000256" key="2">
    <source>
        <dbReference type="SAM" id="MobiDB-lite"/>
    </source>
</evidence>
<feature type="coiled-coil region" evidence="1">
    <location>
        <begin position="1529"/>
        <end position="1717"/>
    </location>
</feature>
<feature type="coiled-coil region" evidence="1">
    <location>
        <begin position="1254"/>
        <end position="1281"/>
    </location>
</feature>
<dbReference type="PANTHER" id="PTHR23159:SF66">
    <property type="entry name" value="OS04G0158400 PROTEIN"/>
    <property type="match status" value="1"/>
</dbReference>
<feature type="compositionally biased region" description="Polar residues" evidence="2">
    <location>
        <begin position="16"/>
        <end position="25"/>
    </location>
</feature>
<feature type="compositionally biased region" description="Basic and acidic residues" evidence="2">
    <location>
        <begin position="512"/>
        <end position="535"/>
    </location>
</feature>
<feature type="coiled-coil region" evidence="1">
    <location>
        <begin position="779"/>
        <end position="813"/>
    </location>
</feature>
<feature type="compositionally biased region" description="Acidic residues" evidence="2">
    <location>
        <begin position="458"/>
        <end position="467"/>
    </location>
</feature>
<evidence type="ECO:0000313" key="3">
    <source>
        <dbReference type="EMBL" id="KAK2180575.1"/>
    </source>
</evidence>
<dbReference type="Proteomes" id="UP001209878">
    <property type="component" value="Unassembled WGS sequence"/>
</dbReference>
<sequence length="1729" mass="193178">MVADEKQAEISEQDIVLTSSKSNKAAESGAEGDADPITVDSQLSVVAEVGNHNLSHGKVKEQADASGSDGASSSCSSHIDENSEEKLISYNAEDTSCRPNEEDVMQDFHNDVLGWIGNDSSRYIEDADKSGIEVNAIPTQVAEGMTDTSTDGIIMDTTVTNDSNVIPKPDDTPTSEGINETSTNEAVTDTSATETITDTTTENVVDTSTIAEGITSTTSEDTSTTKDITVTTTECITGISTTERVTDKSSLVDTDNQSEAGTFEIAPLVSEEGMNSTEVKNQKDEEEMLALCTSHEMTDDQEVTTKREEVARLTVGATHEEIAEKEGFFIAVGDRIKDESSSSIAETEADKDEFYMAVEGDGTKEESMCMPTSGIAETEAGKDEFYMATEGEGFTEEFVCPPSTSKEELTEEREDVYITDEICEKKEEMKHEEVDLNMSEKGDEIREASVPVPSTTSDADDSGDEEKDVNSQFSHCENVQDVEGGNMKKEGDIRMANGEDQLGNDIRTLNSSREDVGDESGRSMKEEGDGCWGDEEKVDMSLEEDAVMEEHVNKIGEVSMSEEVYEKREEIVEEMSSSETSIEMEDMALERDSVKEDVLCKGETEGSIKKESDEKAHTPYCVQEEMEKSDADVAAVEEADVSMVQVGEQTGEEEDVEHGSDMVGESSAVNLADELAAAMATLSEDQTSEMSSDDERLAPNVSSATLELEWDTSEWETSKSKKRRLQMDDPDDTQSEVVVLNAQVIELRQANVDIKETLESCECRLADATVALTVRVESLRDARSRIEYLEKENQAKDEALNEAAERIAELHKQGDDAAGFAAHVDNLQSQLKVATDNLCTAEARIWSLTEELDAQVEMNESVQAVVRCKDKELQRAEEKVKMMEVEMKKQADWQQSVDEVVAGLRRDLESRTESTETYVKEMGDAVDKLRTLQGELTKRDGELAEANTVIHSTQMQVDCEVDRNEALKVEMNTEECKSLEQLIVTAEKLHKAEETHSSLMGEVSRTTKLLTQSEARVTALQEELDTKTDIVDHNIELNAMQETADVSQDNDKEYGVNFVMKDDLLSDTMLDSGDSFFDTDSVDEKLQVDDTELSEVPFQEKMASLVKAQQSRQNVALGQKPDEQKKVNELLEQISQLNNAVRRMVEEKSALEAEITGFRRQAVDRQEAHESEVFTLFENYVDLEDKLKGHTNQPLATVHTGGTSTKKRASMFYHPEQEHDTSLDTSMSVREHGKEVANLKSALQQRDNMVMAVKLRAEADRQHLQATVEQLESKVASQNEAHSVLVTEMESLHTFTWEMLANERETHKSEVEQLRRCLETERLGNSEVSQKLDELNEELRTLVEVKEALEDRLRSLEAEKEEWQAMLRQQQEQHDKELHRSSRDMEQERETSRVELEVMQGSVESRQSQEQLLMQQLQQLQERLSSVTDLNESLVQEHERLKERAARLDAANEEMKIRSAADGESSDAMKAKCDAMAADIDDLNETVTALRQLSEGLQQEKQVLIGEKECLSEQMEALKVLSDKLNMDMTTLTAEKEDAVKELADMMTQVDSLQREKEDAVKELADMMTQVDSLQREKEDAVKELADMMTQVDSLQREKEDAVKELADMMTQVDSLQREKEDPVKELADMMTQVDSLQREKEDAVKELADMMTQVDSLQREKEDAVKELADMMTQVDSLQREKEDAVKELADMMTQVDSLQREKEDAVKELADMMTQVGQSAAGEGRRG</sequence>
<keyword evidence="4" id="KW-1185">Reference proteome</keyword>
<reference evidence="3" key="1">
    <citation type="journal article" date="2023" name="Mol. Biol. Evol.">
        <title>Third-Generation Sequencing Reveals the Adaptive Role of the Epigenome in Three Deep-Sea Polychaetes.</title>
        <authorList>
            <person name="Perez M."/>
            <person name="Aroh O."/>
            <person name="Sun Y."/>
            <person name="Lan Y."/>
            <person name="Juniper S.K."/>
            <person name="Young C.R."/>
            <person name="Angers B."/>
            <person name="Qian P.Y."/>
        </authorList>
    </citation>
    <scope>NUCLEOTIDE SEQUENCE</scope>
    <source>
        <strain evidence="3">R07B-5</strain>
    </source>
</reference>
<evidence type="ECO:0000256" key="1">
    <source>
        <dbReference type="SAM" id="Coils"/>
    </source>
</evidence>
<feature type="region of interest" description="Disordered" evidence="2">
    <location>
        <begin position="429"/>
        <end position="535"/>
    </location>
</feature>
<feature type="region of interest" description="Disordered" evidence="2">
    <location>
        <begin position="160"/>
        <end position="192"/>
    </location>
</feature>
<dbReference type="SUPFAM" id="SSF58104">
    <property type="entry name" value="Methyl-accepting chemotaxis protein (MCP) signaling domain"/>
    <property type="match status" value="1"/>
</dbReference>
<keyword evidence="1" id="KW-0175">Coiled coil</keyword>
<feature type="region of interest" description="Disordered" evidence="2">
    <location>
        <begin position="604"/>
        <end position="633"/>
    </location>
</feature>
<feature type="region of interest" description="Disordered" evidence="2">
    <location>
        <begin position="1"/>
        <end position="81"/>
    </location>
</feature>
<evidence type="ECO:0000313" key="4">
    <source>
        <dbReference type="Proteomes" id="UP001209878"/>
    </source>
</evidence>
<dbReference type="EMBL" id="JAODUO010000437">
    <property type="protein sequence ID" value="KAK2180575.1"/>
    <property type="molecule type" value="Genomic_DNA"/>
</dbReference>
<comment type="caution">
    <text evidence="3">The sequence shown here is derived from an EMBL/GenBank/DDBJ whole genome shotgun (WGS) entry which is preliminary data.</text>
</comment>
<dbReference type="PANTHER" id="PTHR23159">
    <property type="entry name" value="CENTROSOMAL PROTEIN 2"/>
    <property type="match status" value="1"/>
</dbReference>
<feature type="compositionally biased region" description="Polar residues" evidence="2">
    <location>
        <begin position="172"/>
        <end position="185"/>
    </location>
</feature>
<feature type="coiled-coil region" evidence="1">
    <location>
        <begin position="1120"/>
        <end position="1161"/>
    </location>
</feature>
<proteinExistence type="predicted"/>
<gene>
    <name evidence="3" type="ORF">NP493_437g02015</name>
</gene>
<feature type="compositionally biased region" description="Low complexity" evidence="2">
    <location>
        <begin position="64"/>
        <end position="77"/>
    </location>
</feature>
<feature type="coiled-coil region" evidence="1">
    <location>
        <begin position="859"/>
        <end position="886"/>
    </location>
</feature>
<feature type="region of interest" description="Disordered" evidence="2">
    <location>
        <begin position="1364"/>
        <end position="1394"/>
    </location>
</feature>
<feature type="compositionally biased region" description="Basic and acidic residues" evidence="2">
    <location>
        <begin position="604"/>
        <end position="617"/>
    </location>
</feature>
<protein>
    <submittedName>
        <fullName evidence="3">Uncharacterized protein</fullName>
    </submittedName>
</protein>
<feature type="compositionally biased region" description="Basic and acidic residues" evidence="2">
    <location>
        <begin position="429"/>
        <end position="447"/>
    </location>
</feature>
<feature type="compositionally biased region" description="Basic and acidic residues" evidence="2">
    <location>
        <begin position="1371"/>
        <end position="1394"/>
    </location>
</feature>
<dbReference type="Gene3D" id="1.10.287.1490">
    <property type="match status" value="1"/>
</dbReference>
<feature type="region of interest" description="Disordered" evidence="2">
    <location>
        <begin position="712"/>
        <end position="732"/>
    </location>
</feature>
<feature type="coiled-coil region" evidence="1">
    <location>
        <begin position="1403"/>
        <end position="1500"/>
    </location>
</feature>
<name>A0AAD9L093_RIDPI</name>